<evidence type="ECO:0000313" key="2">
    <source>
        <dbReference type="EMBL" id="CAF9908056.1"/>
    </source>
</evidence>
<sequence length="370" mass="40591">MAQFEINPGAHALVVGASGVAGWAVVDQILEHYPNHGTFSTVTALVNRPLAVADSGWPELSHSRPRLDLVSGIDLTTGTADEFTYKFDQNPETESEINRGMLERLLVALENLAVDLAMVVLASGAMSYGIYTSGGVFKAPFKESMVLTGPITKSIFHFALKDVLREKCKGKGWTWCEIRPDAIIGFVPNGNAFNLTAHWANYLSLYALVEGKGATVPFPGSIEGYQALSNEASADSIAKISIWASLHPDKSGNGELFNIADQNQPSNMSQRWPQLAQYFGLKGTGPIDDPNALRPSAYIKKHQDVLEKYGVKNSNVAQAERLDGYGYHYTFDRQLSLDKAREAGFSDEIDPASSWYKAFDRFKRFGMIPT</sequence>
<feature type="domain" description="PRISE-like Rossmann-fold" evidence="1">
    <location>
        <begin position="12"/>
        <end position="79"/>
    </location>
</feature>
<dbReference type="Proteomes" id="UP000664521">
    <property type="component" value="Unassembled WGS sequence"/>
</dbReference>
<dbReference type="InterPro" id="IPR055222">
    <property type="entry name" value="PRISE-like_Rossmann-fold"/>
</dbReference>
<feature type="domain" description="PRISE-like Rossmann-fold" evidence="1">
    <location>
        <begin position="83"/>
        <end position="369"/>
    </location>
</feature>
<evidence type="ECO:0000313" key="3">
    <source>
        <dbReference type="Proteomes" id="UP000664521"/>
    </source>
</evidence>
<dbReference type="Pfam" id="PF22917">
    <property type="entry name" value="PRISE"/>
    <property type="match status" value="2"/>
</dbReference>
<reference evidence="2" key="1">
    <citation type="submission" date="2021-03" db="EMBL/GenBank/DDBJ databases">
        <authorList>
            <person name="Tagirdzhanova G."/>
        </authorList>
    </citation>
    <scope>NUCLEOTIDE SEQUENCE</scope>
</reference>
<organism evidence="2 3">
    <name type="scientific">Heterodermia speciosa</name>
    <dbReference type="NCBI Taxonomy" id="116794"/>
    <lineage>
        <taxon>Eukaryota</taxon>
        <taxon>Fungi</taxon>
        <taxon>Dikarya</taxon>
        <taxon>Ascomycota</taxon>
        <taxon>Pezizomycotina</taxon>
        <taxon>Lecanoromycetes</taxon>
        <taxon>OSLEUM clade</taxon>
        <taxon>Lecanoromycetidae</taxon>
        <taxon>Caliciales</taxon>
        <taxon>Physciaceae</taxon>
        <taxon>Heterodermia</taxon>
    </lineage>
</organism>
<dbReference type="PANTHER" id="PTHR32487:SF4">
    <property type="entry name" value="SIRQ PROTEIN"/>
    <property type="match status" value="1"/>
</dbReference>
<gene>
    <name evidence="2" type="ORF">HETSPECPRED_007974</name>
</gene>
<keyword evidence="3" id="KW-1185">Reference proteome</keyword>
<name>A0A8H3EJX2_9LECA</name>
<dbReference type="InterPro" id="IPR036291">
    <property type="entry name" value="NAD(P)-bd_dom_sf"/>
</dbReference>
<comment type="caution">
    <text evidence="2">The sequence shown here is derived from an EMBL/GenBank/DDBJ whole genome shotgun (WGS) entry which is preliminary data.</text>
</comment>
<dbReference type="EMBL" id="CAJPDS010000006">
    <property type="protein sequence ID" value="CAF9908056.1"/>
    <property type="molecule type" value="Genomic_DNA"/>
</dbReference>
<dbReference type="SUPFAM" id="SSF51735">
    <property type="entry name" value="NAD(P)-binding Rossmann-fold domains"/>
    <property type="match status" value="1"/>
</dbReference>
<proteinExistence type="predicted"/>
<dbReference type="OrthoDB" id="1731983at2759"/>
<dbReference type="Gene3D" id="3.40.50.720">
    <property type="entry name" value="NAD(P)-binding Rossmann-like Domain"/>
    <property type="match status" value="1"/>
</dbReference>
<accession>A0A8H3EJX2</accession>
<protein>
    <recommendedName>
        <fullName evidence="1">PRISE-like Rossmann-fold domain-containing protein</fullName>
    </recommendedName>
</protein>
<dbReference type="AlphaFoldDB" id="A0A8H3EJX2"/>
<dbReference type="PANTHER" id="PTHR32487">
    <property type="entry name" value="3-OXO-DELTA(4,5)-STEROID 5-BETA-REDUCTASE"/>
    <property type="match status" value="1"/>
</dbReference>
<evidence type="ECO:0000259" key="1">
    <source>
        <dbReference type="Pfam" id="PF22917"/>
    </source>
</evidence>